<keyword evidence="1" id="KW-0732">Signal</keyword>
<feature type="chain" id="PRO_5043159597" evidence="1">
    <location>
        <begin position="23"/>
        <end position="241"/>
    </location>
</feature>
<evidence type="ECO:0000313" key="4">
    <source>
        <dbReference type="Proteomes" id="UP000288388"/>
    </source>
</evidence>
<dbReference type="Proteomes" id="UP000288388">
    <property type="component" value="Unassembled WGS sequence"/>
</dbReference>
<dbReference type="Pfam" id="PF13731">
    <property type="entry name" value="WxL"/>
    <property type="match status" value="1"/>
</dbReference>
<organism evidence="3 4">
    <name type="scientific">Enterococcus avium</name>
    <name type="common">Streptococcus avium</name>
    <dbReference type="NCBI Taxonomy" id="33945"/>
    <lineage>
        <taxon>Bacteria</taxon>
        <taxon>Bacillati</taxon>
        <taxon>Bacillota</taxon>
        <taxon>Bacilli</taxon>
        <taxon>Lactobacillales</taxon>
        <taxon>Enterococcaceae</taxon>
        <taxon>Enterococcus</taxon>
    </lineage>
</organism>
<feature type="domain" description="WxL" evidence="2">
    <location>
        <begin position="28"/>
        <end position="241"/>
    </location>
</feature>
<protein>
    <submittedName>
        <fullName evidence="3">WxL domain-containing protein</fullName>
    </submittedName>
</protein>
<sequence>MVKKIQLFSFLLLLFTTSVGQKAVLADTTDTHMKYQSGGETTVKPLDPLLPDPLKPVVPVDPTNPAGPMEGTGGSLSFDFASSFQFGSQAISTKDETYYALPQEYTDFDGTKKKGPNYVQVTDVRGTGSGWQLSVKQNGQFQTAEAQKLAGAELWLKNGEMISTLPDSYAPSAKETIEMPLDSEVNVITANNEEGIGTWLYRFGSDETSGGRSVQLNVPGRSVKYAKKYQTSLTWSLKDVP</sequence>
<reference evidence="3 4" key="1">
    <citation type="submission" date="2018-12" db="EMBL/GenBank/DDBJ databases">
        <title>A novel vanA-carrying plasmid in a clinical isolate of Enterococcus avium.</title>
        <authorList>
            <person name="Bernasconi O.J."/>
            <person name="Luzzaro F."/>
            <person name="Endimiani A."/>
        </authorList>
    </citation>
    <scope>NUCLEOTIDE SEQUENCE [LARGE SCALE GENOMIC DNA]</scope>
    <source>
        <strain evidence="3 4">LC0559/18</strain>
    </source>
</reference>
<evidence type="ECO:0000259" key="2">
    <source>
        <dbReference type="Pfam" id="PF13731"/>
    </source>
</evidence>
<dbReference type="EMBL" id="RYZS01000002">
    <property type="protein sequence ID" value="RVU92713.1"/>
    <property type="molecule type" value="Genomic_DNA"/>
</dbReference>
<evidence type="ECO:0000256" key="1">
    <source>
        <dbReference type="SAM" id="SignalP"/>
    </source>
</evidence>
<comment type="caution">
    <text evidence="3">The sequence shown here is derived from an EMBL/GenBank/DDBJ whole genome shotgun (WGS) entry which is preliminary data.</text>
</comment>
<gene>
    <name evidence="3" type="ORF">EK398_19700</name>
</gene>
<accession>A0A2N8PUC3</accession>
<dbReference type="InterPro" id="IPR027994">
    <property type="entry name" value="WxL_dom"/>
</dbReference>
<name>A0A2N8PUC3_ENTAV</name>
<proteinExistence type="predicted"/>
<evidence type="ECO:0000313" key="3">
    <source>
        <dbReference type="EMBL" id="RVU92713.1"/>
    </source>
</evidence>
<dbReference type="RefSeq" id="WP_082158231.1">
    <property type="nucleotide sequence ID" value="NZ_JAQLBS010000009.1"/>
</dbReference>
<dbReference type="AlphaFoldDB" id="A0A2N8PUC3"/>
<feature type="signal peptide" evidence="1">
    <location>
        <begin position="1"/>
        <end position="22"/>
    </location>
</feature>